<dbReference type="EMBL" id="MRVI01000001">
    <property type="protein sequence ID" value="OOC62225.1"/>
    <property type="molecule type" value="Genomic_DNA"/>
</dbReference>
<organism evidence="2">
    <name type="scientific">Paenibacillus ihbetae</name>
    <dbReference type="NCBI Taxonomy" id="1870820"/>
    <lineage>
        <taxon>Bacteria</taxon>
        <taxon>Bacillati</taxon>
        <taxon>Bacillota</taxon>
        <taxon>Bacilli</taxon>
        <taxon>Bacillales</taxon>
        <taxon>Paenibacillaceae</taxon>
        <taxon>Paenibacillus</taxon>
    </lineage>
</organism>
<name>A0A1B2E6J4_9BACL</name>
<keyword evidence="1" id="KW-0812">Transmembrane</keyword>
<accession>A0A1B2E6J4</accession>
<dbReference type="RefSeq" id="WP_077567023.1">
    <property type="nucleotide sequence ID" value="NZ_CP016809.1"/>
</dbReference>
<feature type="transmembrane region" description="Helical" evidence="1">
    <location>
        <begin position="108"/>
        <end position="132"/>
    </location>
</feature>
<dbReference type="KEGG" id="pib:BBD41_25170"/>
<evidence type="ECO:0000256" key="1">
    <source>
        <dbReference type="SAM" id="Phobius"/>
    </source>
</evidence>
<evidence type="ECO:0000313" key="2">
    <source>
        <dbReference type="EMBL" id="ANY75600.1"/>
    </source>
</evidence>
<gene>
    <name evidence="3" type="ORF">BBD40_10370</name>
    <name evidence="2" type="ORF">BBD41_25170</name>
</gene>
<dbReference type="Pfam" id="PF22564">
    <property type="entry name" value="HAAS"/>
    <property type="match status" value="1"/>
</dbReference>
<feature type="transmembrane region" description="Helical" evidence="1">
    <location>
        <begin position="141"/>
        <end position="162"/>
    </location>
</feature>
<keyword evidence="4" id="KW-1185">Reference proteome</keyword>
<reference evidence="3 4" key="2">
    <citation type="submission" date="2016-12" db="EMBL/GenBank/DDBJ databases">
        <title>Genome sequencing and description of Paenibacillus sp. nov. from high altitude lake in the Indian Trans- Himalayas.</title>
        <authorList>
            <person name="Kiran S."/>
            <person name="Swarnkar M.K."/>
            <person name="Rana A."/>
            <person name="Tewari R."/>
            <person name="Gulati A."/>
        </authorList>
    </citation>
    <scope>NUCLEOTIDE SEQUENCE [LARGE SCALE GENOMIC DNA]</scope>
    <source>
        <strain evidence="3 4">IHBB 9951</strain>
    </source>
</reference>
<keyword evidence="1" id="KW-0472">Membrane</keyword>
<sequence length="186" mass="20359">MTRQQFISILESRLAALPADERRELIQDVESHFIFGLHNGRTEEEIARELGDPFEIVRDALSGGYIEDIGLPSAARKNPTSIGKIAACIGLVFCGMIAYPLIAALWSFAIAVAALVLACLISPALVLAEYIINGSFYPAKLFLSVSLVGVGILLVYGARSIFRRLSHLTRGYSSWNVRVMKGSDMR</sequence>
<reference evidence="2" key="1">
    <citation type="submission" date="2016-08" db="EMBL/GenBank/DDBJ databases">
        <title>Complete Genome Seqeunce of Paenibacillus sp. nov. IHBB 9852 from high altitute lake of Indian trans-Himalayas.</title>
        <authorList>
            <person name="Kiran S."/>
            <person name="Swarnkar M.K."/>
            <person name="Rana A."/>
            <person name="Tewari R."/>
            <person name="Gulati A."/>
        </authorList>
    </citation>
    <scope>NUCLEOTIDE SEQUENCE [LARGE SCALE GENOMIC DNA]</scope>
    <source>
        <strain evidence="2">IHBB 9852</strain>
    </source>
</reference>
<evidence type="ECO:0000313" key="4">
    <source>
        <dbReference type="Proteomes" id="UP000189059"/>
    </source>
</evidence>
<evidence type="ECO:0008006" key="5">
    <source>
        <dbReference type="Google" id="ProtNLM"/>
    </source>
</evidence>
<proteinExistence type="predicted"/>
<feature type="transmembrane region" description="Helical" evidence="1">
    <location>
        <begin position="85"/>
        <end position="102"/>
    </location>
</feature>
<protein>
    <recommendedName>
        <fullName evidence="5">DUF1700 domain-containing protein</fullName>
    </recommendedName>
</protein>
<dbReference type="Proteomes" id="UP000189059">
    <property type="component" value="Unassembled WGS sequence"/>
</dbReference>
<keyword evidence="1" id="KW-1133">Transmembrane helix</keyword>
<dbReference type="OrthoDB" id="9804829at2"/>
<dbReference type="AlphaFoldDB" id="A0A1B2E6J4"/>
<evidence type="ECO:0000313" key="3">
    <source>
        <dbReference type="EMBL" id="OOC62225.1"/>
    </source>
</evidence>
<dbReference type="EMBL" id="CP016809">
    <property type="protein sequence ID" value="ANY75600.1"/>
    <property type="molecule type" value="Genomic_DNA"/>
</dbReference>